<dbReference type="GO" id="GO:0046872">
    <property type="term" value="F:metal ion binding"/>
    <property type="evidence" value="ECO:0007669"/>
    <property type="project" value="UniProtKB-KW"/>
</dbReference>
<evidence type="ECO:0000256" key="6">
    <source>
        <dbReference type="SAM" id="MobiDB-lite"/>
    </source>
</evidence>
<feature type="compositionally biased region" description="Polar residues" evidence="6">
    <location>
        <begin position="280"/>
        <end position="289"/>
    </location>
</feature>
<dbReference type="EMBL" id="CP002838">
    <property type="protein sequence ID" value="AEM38538.1"/>
    <property type="molecule type" value="Genomic_DNA"/>
</dbReference>
<evidence type="ECO:0000259" key="7">
    <source>
        <dbReference type="Pfam" id="PF00149"/>
    </source>
</evidence>
<evidence type="ECO:0000256" key="4">
    <source>
        <dbReference type="ARBA" id="ARBA00025742"/>
    </source>
</evidence>
<proteinExistence type="inferred from homology"/>
<protein>
    <submittedName>
        <fullName evidence="8">Metallophosphoesterase</fullName>
    </submittedName>
</protein>
<evidence type="ECO:0000313" key="9">
    <source>
        <dbReference type="Proteomes" id="UP000001037"/>
    </source>
</evidence>
<dbReference type="CDD" id="cd07400">
    <property type="entry name" value="MPP_1"/>
    <property type="match status" value="1"/>
</dbReference>
<dbReference type="GO" id="GO:0016787">
    <property type="term" value="F:hydrolase activity"/>
    <property type="evidence" value="ECO:0007669"/>
    <property type="project" value="UniProtKB-KW"/>
</dbReference>
<dbReference type="InParanoid" id="G0EHG3"/>
<dbReference type="OrthoDB" id="7513at2157"/>
<feature type="coiled-coil region" evidence="5">
    <location>
        <begin position="253"/>
        <end position="280"/>
    </location>
</feature>
<keyword evidence="3" id="KW-0408">Iron</keyword>
<evidence type="ECO:0000256" key="2">
    <source>
        <dbReference type="ARBA" id="ARBA00022801"/>
    </source>
</evidence>
<dbReference type="InterPro" id="IPR029052">
    <property type="entry name" value="Metallo-depent_PP-like"/>
</dbReference>
<feature type="region of interest" description="Disordered" evidence="6">
    <location>
        <begin position="280"/>
        <end position="300"/>
    </location>
</feature>
<keyword evidence="5" id="KW-0175">Coiled coil</keyword>
<dbReference type="InterPro" id="IPR050884">
    <property type="entry name" value="CNP_phosphodiesterase-III"/>
</dbReference>
<dbReference type="AlphaFoldDB" id="G0EHG3"/>
<dbReference type="HOGENOM" id="CLU_063034_1_0_2"/>
<evidence type="ECO:0000256" key="1">
    <source>
        <dbReference type="ARBA" id="ARBA00022723"/>
    </source>
</evidence>
<dbReference type="Gene3D" id="3.60.21.10">
    <property type="match status" value="1"/>
</dbReference>
<dbReference type="KEGG" id="pfm:Pyrfu_0669"/>
<accession>G0EHG3</accession>
<gene>
    <name evidence="8" type="ordered locus">Pyrfu_0669</name>
</gene>
<dbReference type="Pfam" id="PF00149">
    <property type="entry name" value="Metallophos"/>
    <property type="match status" value="1"/>
</dbReference>
<dbReference type="PANTHER" id="PTHR42988:SF2">
    <property type="entry name" value="CYCLIC NUCLEOTIDE PHOSPHODIESTERASE CBUA0032-RELATED"/>
    <property type="match status" value="1"/>
</dbReference>
<comment type="similarity">
    <text evidence="4">Belongs to the cyclic nucleotide phosphodiesterase class-III family.</text>
</comment>
<keyword evidence="2" id="KW-0378">Hydrolase</keyword>
<evidence type="ECO:0000313" key="8">
    <source>
        <dbReference type="EMBL" id="AEM38538.1"/>
    </source>
</evidence>
<dbReference type="RefSeq" id="WP_014026215.1">
    <property type="nucleotide sequence ID" value="NC_015931.1"/>
</dbReference>
<dbReference type="STRING" id="694429.Pyrfu_0669"/>
<dbReference type="GeneID" id="11139135"/>
<feature type="domain" description="Calcineurin-like phosphoesterase" evidence="7">
    <location>
        <begin position="6"/>
        <end position="186"/>
    </location>
</feature>
<reference evidence="8 9" key="1">
    <citation type="journal article" date="2011" name="Stand. Genomic Sci.">
        <title>Complete genome sequence of the hyperthermophilic chemolithoautotroph Pyrolobus fumarii type strain (1A).</title>
        <authorList>
            <person name="Anderson I."/>
            <person name="Goker M."/>
            <person name="Nolan M."/>
            <person name="Lucas S."/>
            <person name="Hammon N."/>
            <person name="Deshpande S."/>
            <person name="Cheng J.F."/>
            <person name="Tapia R."/>
            <person name="Han C."/>
            <person name="Goodwin L."/>
            <person name="Pitluck S."/>
            <person name="Huntemann M."/>
            <person name="Liolios K."/>
            <person name="Ivanova N."/>
            <person name="Pagani I."/>
            <person name="Mavromatis K."/>
            <person name="Ovchinikova G."/>
            <person name="Pati A."/>
            <person name="Chen A."/>
            <person name="Palaniappan K."/>
            <person name="Land M."/>
            <person name="Hauser L."/>
            <person name="Brambilla E.M."/>
            <person name="Huber H."/>
            <person name="Yasawong M."/>
            <person name="Rohde M."/>
            <person name="Spring S."/>
            <person name="Abt B."/>
            <person name="Sikorski J."/>
            <person name="Wirth R."/>
            <person name="Detter J.C."/>
            <person name="Woyke T."/>
            <person name="Bristow J."/>
            <person name="Eisen J.A."/>
            <person name="Markowitz V."/>
            <person name="Hugenholtz P."/>
            <person name="Kyrpides N.C."/>
            <person name="Klenk H.P."/>
            <person name="Lapidus A."/>
        </authorList>
    </citation>
    <scope>NUCLEOTIDE SEQUENCE [LARGE SCALE GENOMIC DNA]</scope>
    <source>
        <strain evidence="9">DSM 11204 / 1A</strain>
    </source>
</reference>
<dbReference type="SUPFAM" id="SSF56300">
    <property type="entry name" value="Metallo-dependent phosphatases"/>
    <property type="match status" value="1"/>
</dbReference>
<dbReference type="eggNOG" id="arCOG01153">
    <property type="taxonomic scope" value="Archaea"/>
</dbReference>
<dbReference type="InterPro" id="IPR004843">
    <property type="entry name" value="Calcineurin-like_PHP"/>
</dbReference>
<evidence type="ECO:0000256" key="3">
    <source>
        <dbReference type="ARBA" id="ARBA00023004"/>
    </source>
</evidence>
<keyword evidence="9" id="KW-1185">Reference proteome</keyword>
<keyword evidence="1" id="KW-0479">Metal-binding</keyword>
<name>G0EHG3_PYRF1</name>
<dbReference type="Proteomes" id="UP000001037">
    <property type="component" value="Chromosome"/>
</dbReference>
<sequence>MHTNTTILHLSDIHVGSPHFSKDLAENVIAYVNDVKPDVIVITGDLTDNGYVHEYRGVVELLSKLDTKKLLVVPGNHDARNMGYVVFERVFGSRFPILEYNGVCIQGVDSSEPDVDDGHIGRLAYDLVSQNLSRCKGFRIVALHHHLIPVPGTGRERNIPVDAGDFLKLLLDMGVNLVLSGHKHVPWLWEINGMVILHAGTATTLRLKAGVPPSLNVIEVTKDEIMIKRVETRKLKEAVIYRGYPQPREPLPVSTSDDLLRELEEAVQNLRDKNARISFNTRHTTSNEPYTKCTRHSSRA</sequence>
<organism evidence="8 9">
    <name type="scientific">Pyrolobus fumarii (strain DSM 11204 / 1A)</name>
    <dbReference type="NCBI Taxonomy" id="694429"/>
    <lineage>
        <taxon>Archaea</taxon>
        <taxon>Thermoproteota</taxon>
        <taxon>Thermoprotei</taxon>
        <taxon>Desulfurococcales</taxon>
        <taxon>Pyrodictiaceae</taxon>
        <taxon>Pyrolobus</taxon>
    </lineage>
</organism>
<evidence type="ECO:0000256" key="5">
    <source>
        <dbReference type="SAM" id="Coils"/>
    </source>
</evidence>
<dbReference type="PANTHER" id="PTHR42988">
    <property type="entry name" value="PHOSPHOHYDROLASE"/>
    <property type="match status" value="1"/>
</dbReference>